<accession>E3HC78</accession>
<dbReference type="InterPro" id="IPR007553">
    <property type="entry name" value="2-thiour_desulf"/>
</dbReference>
<dbReference type="Pfam" id="PF04463">
    <property type="entry name" value="2-thiour_desulf"/>
    <property type="match status" value="1"/>
</dbReference>
<keyword evidence="2" id="KW-1185">Reference proteome</keyword>
<dbReference type="Proteomes" id="UP000006875">
    <property type="component" value="Plasmid pILYOP01"/>
</dbReference>
<dbReference type="OrthoDB" id="9797779at2"/>
<dbReference type="HOGENOM" id="CLU_865739_0_0_0"/>
<name>E3HC78_ILYPC</name>
<keyword evidence="1" id="KW-0614">Plasmid</keyword>
<dbReference type="EMBL" id="CP002282">
    <property type="protein sequence ID" value="ADO83921.1"/>
    <property type="molecule type" value="Genomic_DNA"/>
</dbReference>
<proteinExistence type="predicted"/>
<gene>
    <name evidence="1" type="ordered locus">Ilyop_2158</name>
</gene>
<evidence type="ECO:0000313" key="2">
    <source>
        <dbReference type="Proteomes" id="UP000006875"/>
    </source>
</evidence>
<reference evidence="1 2" key="1">
    <citation type="journal article" date="2010" name="Stand. Genomic Sci.">
        <title>Complete genome sequence of Ilyobacter polytropus type strain (CuHbu1).</title>
        <authorList>
            <person name="Sikorski J."/>
            <person name="Chertkov O."/>
            <person name="Lapidus A."/>
            <person name="Nolan M."/>
            <person name="Lucas S."/>
            <person name="Del Rio T.G."/>
            <person name="Tice H."/>
            <person name="Cheng J.F."/>
            <person name="Tapia R."/>
            <person name="Han C."/>
            <person name="Goodwin L."/>
            <person name="Pitluck S."/>
            <person name="Liolios K."/>
            <person name="Ivanova N."/>
            <person name="Mavromatis K."/>
            <person name="Mikhailova N."/>
            <person name="Pati A."/>
            <person name="Chen A."/>
            <person name="Palaniappan K."/>
            <person name="Land M."/>
            <person name="Hauser L."/>
            <person name="Chang Y.J."/>
            <person name="Jeffries C.D."/>
            <person name="Brambilla E."/>
            <person name="Yasawong M."/>
            <person name="Rohde M."/>
            <person name="Pukall R."/>
            <person name="Spring S."/>
            <person name="Goker M."/>
            <person name="Woyke T."/>
            <person name="Bristow J."/>
            <person name="Eisen J.A."/>
            <person name="Markowitz V."/>
            <person name="Hugenholtz P."/>
            <person name="Kyrpides N.C."/>
            <person name="Klenk H.P."/>
        </authorList>
    </citation>
    <scope>NUCLEOTIDE SEQUENCE [LARGE SCALE GENOMIC DNA]</scope>
    <source>
        <strain evidence="2">ATCC 51220 / DSM 2926 / LMG 16218 / CuHBu1</strain>
        <plasmid evidence="2">pILYOP01</plasmid>
    </source>
</reference>
<dbReference type="PANTHER" id="PTHR30087">
    <property type="entry name" value="INNER MEMBRANE PROTEIN"/>
    <property type="match status" value="1"/>
</dbReference>
<dbReference type="AlphaFoldDB" id="E3HC78"/>
<sequence>MENIYTEKIKIGMSSCMYGARVRYNSKGWEMLGYLHRERSNYLWTPVCPEVMSGMGVPRSPIRLVGGNGEDFWIGNTKVKNREGRDVTSMMGKGALACYETLERAEVDAYIFMEGSPSCGVYRTTLKNKRLGKPPGVFGALLLNRGYFLIPAQDLQSPVKWWDWRRRLTAFVWLKRQKVTEVKDLYEIWHILKFLCQELDEKSARELGHRIGSFKKDIGEKVVAEVKDEILEILRKPSDVKRVKQWLWKNYIHLKKSKGISIEDVCPPEALRNMTHIAEEMIHVEIESRDKGLIFGSSPINYKPSR</sequence>
<organism evidence="1 2">
    <name type="scientific">Ilyobacter polytropus (strain ATCC 51220 / DSM 2926 / LMG 16218 / CuHBu1)</name>
    <dbReference type="NCBI Taxonomy" id="572544"/>
    <lineage>
        <taxon>Bacteria</taxon>
        <taxon>Fusobacteriati</taxon>
        <taxon>Fusobacteriota</taxon>
        <taxon>Fusobacteriia</taxon>
        <taxon>Fusobacteriales</taxon>
        <taxon>Fusobacteriaceae</taxon>
        <taxon>Ilyobacter</taxon>
    </lineage>
</organism>
<dbReference type="PANTHER" id="PTHR30087:SF1">
    <property type="entry name" value="HYPOTHETICAL CYTOSOLIC PROTEIN"/>
    <property type="match status" value="1"/>
</dbReference>
<dbReference type="RefSeq" id="WP_013388583.1">
    <property type="nucleotide sequence ID" value="NC_014633.1"/>
</dbReference>
<geneLocation type="plasmid" evidence="1 2">
    <name>pILYOP01</name>
</geneLocation>
<evidence type="ECO:0000313" key="1">
    <source>
        <dbReference type="EMBL" id="ADO83921.1"/>
    </source>
</evidence>
<dbReference type="KEGG" id="ipo:Ilyop_2158"/>
<protein>
    <submittedName>
        <fullName evidence="1">Uncharacterized protein</fullName>
    </submittedName>
</protein>